<organism evidence="5 6">
    <name type="scientific">Jeotgalibacillus marinus</name>
    <dbReference type="NCBI Taxonomy" id="86667"/>
    <lineage>
        <taxon>Bacteria</taxon>
        <taxon>Bacillati</taxon>
        <taxon>Bacillota</taxon>
        <taxon>Bacilli</taxon>
        <taxon>Bacillales</taxon>
        <taxon>Caryophanaceae</taxon>
        <taxon>Jeotgalibacillus</taxon>
    </lineage>
</organism>
<dbReference type="EMBL" id="JBFMIA010000031">
    <property type="protein sequence ID" value="MEW9503311.1"/>
    <property type="molecule type" value="Genomic_DNA"/>
</dbReference>
<evidence type="ECO:0000313" key="6">
    <source>
        <dbReference type="Proteomes" id="UP001556040"/>
    </source>
</evidence>
<comment type="similarity">
    <text evidence="1">Belongs to the zinc-associated anti-sigma factor (ZAS) superfamily. Anti-sigma-W factor family.</text>
</comment>
<evidence type="ECO:0000256" key="1">
    <source>
        <dbReference type="ARBA" id="ARBA00024353"/>
    </source>
</evidence>
<name>A0ABV3Q7H7_9BACL</name>
<reference evidence="5 6" key="1">
    <citation type="journal article" date="1979" name="Int. J. Syst. Evol. Microbiol.">
        <title>Bacillus globisporus subsp. marinus subsp. nov.</title>
        <authorList>
            <person name="Liu H."/>
        </authorList>
    </citation>
    <scope>NUCLEOTIDE SEQUENCE [LARGE SCALE GENOMIC DNA]</scope>
    <source>
        <strain evidence="5 6">DSM 1297</strain>
    </source>
</reference>
<sequence>MNTCPDKMVHYMHEYLDEELSHEDEKELKSHLHECEACRTHFHELKRTIALVQSTSHINAPQDFTEKVMNRLPKEKKEVGMRRLLQRHPLLAAAAVFMVLMGGSVFTSWNDGNEFAFTKIENVVVDGQTVVVPEGEVVEGDLVVRNGDLRVEGEIKGDVTMINGDRYMAGGGTITGDIEEIDQGFEWLWYNIKSVFKDLGGFFQPNE</sequence>
<dbReference type="InterPro" id="IPR041916">
    <property type="entry name" value="Anti_sigma_zinc_sf"/>
</dbReference>
<dbReference type="Proteomes" id="UP001556040">
    <property type="component" value="Unassembled WGS sequence"/>
</dbReference>
<keyword evidence="3" id="KW-0812">Transmembrane</keyword>
<evidence type="ECO:0000256" key="3">
    <source>
        <dbReference type="SAM" id="Phobius"/>
    </source>
</evidence>
<proteinExistence type="inferred from homology"/>
<keyword evidence="6" id="KW-1185">Reference proteome</keyword>
<dbReference type="Pfam" id="PF13490">
    <property type="entry name" value="zf-HC2"/>
    <property type="match status" value="1"/>
</dbReference>
<accession>A0ABV3Q7H7</accession>
<evidence type="ECO:0000313" key="5">
    <source>
        <dbReference type="EMBL" id="MEW9503311.1"/>
    </source>
</evidence>
<dbReference type="InterPro" id="IPR027383">
    <property type="entry name" value="Znf_put"/>
</dbReference>
<evidence type="ECO:0000256" key="2">
    <source>
        <dbReference type="ARBA" id="ARBA00024438"/>
    </source>
</evidence>
<dbReference type="Gene3D" id="1.10.10.1320">
    <property type="entry name" value="Anti-sigma factor, zinc-finger domain"/>
    <property type="match status" value="1"/>
</dbReference>
<comment type="caution">
    <text evidence="5">The sequence shown here is derived from an EMBL/GenBank/DDBJ whole genome shotgun (WGS) entry which is preliminary data.</text>
</comment>
<keyword evidence="3" id="KW-1133">Transmembrane helix</keyword>
<feature type="transmembrane region" description="Helical" evidence="3">
    <location>
        <begin position="90"/>
        <end position="109"/>
    </location>
</feature>
<evidence type="ECO:0000259" key="4">
    <source>
        <dbReference type="Pfam" id="PF13490"/>
    </source>
</evidence>
<keyword evidence="3" id="KW-0472">Membrane</keyword>
<dbReference type="RefSeq" id="WP_367780800.1">
    <property type="nucleotide sequence ID" value="NZ_JBFMIA010000031.1"/>
</dbReference>
<feature type="domain" description="Putative zinc-finger" evidence="4">
    <location>
        <begin position="10"/>
        <end position="39"/>
    </location>
</feature>
<protein>
    <recommendedName>
        <fullName evidence="2">Anti-sigma-W factor RsiW</fullName>
    </recommendedName>
</protein>
<gene>
    <name evidence="5" type="ORF">AB1471_16170</name>
</gene>